<gene>
    <name evidence="3" type="primary">Dper\GL22594</name>
    <name evidence="3" type="ORF">Dper_GL22594</name>
</gene>
<dbReference type="SUPFAM" id="SSF57424">
    <property type="entry name" value="LDL receptor-like module"/>
    <property type="match status" value="2"/>
</dbReference>
<dbReference type="PRINTS" id="PR00261">
    <property type="entry name" value="LDLRECEPTOR"/>
</dbReference>
<dbReference type="InterPro" id="IPR036055">
    <property type="entry name" value="LDL_receptor-like_sf"/>
</dbReference>
<evidence type="ECO:0000313" key="4">
    <source>
        <dbReference type="Proteomes" id="UP000008744"/>
    </source>
</evidence>
<comment type="caution">
    <text evidence="2">Lacks conserved residue(s) required for the propagation of feature annotation.</text>
</comment>
<dbReference type="InterPro" id="IPR002172">
    <property type="entry name" value="LDrepeatLR_classA_rpt"/>
</dbReference>
<evidence type="ECO:0000256" key="2">
    <source>
        <dbReference type="PROSITE-ProRule" id="PRU00124"/>
    </source>
</evidence>
<feature type="disulfide bond" evidence="2">
    <location>
        <begin position="30"/>
        <end position="42"/>
    </location>
</feature>
<proteinExistence type="predicted"/>
<dbReference type="GO" id="GO:0043235">
    <property type="term" value="C:receptor complex"/>
    <property type="evidence" value="ECO:0007669"/>
    <property type="project" value="TreeGrafter"/>
</dbReference>
<dbReference type="STRING" id="7234.B4H1D3"/>
<evidence type="ECO:0000256" key="1">
    <source>
        <dbReference type="ARBA" id="ARBA00023157"/>
    </source>
</evidence>
<protein>
    <submittedName>
        <fullName evidence="3">GL22594</fullName>
    </submittedName>
</protein>
<dbReference type="PANTHER" id="PTHR22722">
    <property type="entry name" value="LOW-DENSITY LIPOPROTEIN RECEPTOR-RELATED PROTEIN 2-RELATED"/>
    <property type="match status" value="1"/>
</dbReference>
<sequence length="65" mass="7211">MNKGCIPASWRCDGQKDYPDKSDEVDCPTCRMDQFSCQSGECFDMALVCDGTTNCHNGHDEVDLS</sequence>
<keyword evidence="1 2" id="KW-1015">Disulfide bond</keyword>
<keyword evidence="4" id="KW-1185">Reference proteome</keyword>
<dbReference type="OMA" id="NCHNGHD"/>
<accession>B4H1D3</accession>
<dbReference type="GO" id="GO:0006898">
    <property type="term" value="P:receptor-mediated endocytosis"/>
    <property type="evidence" value="ECO:0007669"/>
    <property type="project" value="TreeGrafter"/>
</dbReference>
<dbReference type="CDD" id="cd00112">
    <property type="entry name" value="LDLa"/>
    <property type="match status" value="2"/>
</dbReference>
<feature type="disulfide bond" evidence="2">
    <location>
        <begin position="37"/>
        <end position="55"/>
    </location>
</feature>
<name>B4H1D3_DROPE</name>
<dbReference type="GO" id="GO:0042562">
    <property type="term" value="F:hormone binding"/>
    <property type="evidence" value="ECO:0007669"/>
    <property type="project" value="TreeGrafter"/>
</dbReference>
<dbReference type="EMBL" id="CH479202">
    <property type="protein sequence ID" value="EDW30110.1"/>
    <property type="molecule type" value="Genomic_DNA"/>
</dbReference>
<dbReference type="GO" id="GO:0016324">
    <property type="term" value="C:apical plasma membrane"/>
    <property type="evidence" value="ECO:0007669"/>
    <property type="project" value="TreeGrafter"/>
</dbReference>
<dbReference type="Gene3D" id="4.10.400.10">
    <property type="entry name" value="Low-density Lipoprotein Receptor"/>
    <property type="match status" value="2"/>
</dbReference>
<dbReference type="OrthoDB" id="664115at2759"/>
<dbReference type="PROSITE" id="PS50068">
    <property type="entry name" value="LDLRA_2"/>
    <property type="match status" value="1"/>
</dbReference>
<dbReference type="Pfam" id="PF00057">
    <property type="entry name" value="Ldl_recept_a"/>
    <property type="match status" value="2"/>
</dbReference>
<dbReference type="AlphaFoldDB" id="B4H1D3"/>
<dbReference type="eggNOG" id="KOG1215">
    <property type="taxonomic scope" value="Eukaryota"/>
</dbReference>
<evidence type="ECO:0000313" key="3">
    <source>
        <dbReference type="EMBL" id="EDW30110.1"/>
    </source>
</evidence>
<reference evidence="3 4" key="1">
    <citation type="journal article" date="2007" name="Nature">
        <title>Evolution of genes and genomes on the Drosophila phylogeny.</title>
        <authorList>
            <consortium name="Drosophila 12 Genomes Consortium"/>
            <person name="Clark A.G."/>
            <person name="Eisen M.B."/>
            <person name="Smith D.R."/>
            <person name="Bergman C.M."/>
            <person name="Oliver B."/>
            <person name="Markow T.A."/>
            <person name="Kaufman T.C."/>
            <person name="Kellis M."/>
            <person name="Gelbart W."/>
            <person name="Iyer V.N."/>
            <person name="Pollard D.A."/>
            <person name="Sackton T.B."/>
            <person name="Larracuente A.M."/>
            <person name="Singh N.D."/>
            <person name="Abad J.P."/>
            <person name="Abt D.N."/>
            <person name="Adryan B."/>
            <person name="Aguade M."/>
            <person name="Akashi H."/>
            <person name="Anderson W.W."/>
            <person name="Aquadro C.F."/>
            <person name="Ardell D.H."/>
            <person name="Arguello R."/>
            <person name="Artieri C.G."/>
            <person name="Barbash D.A."/>
            <person name="Barker D."/>
            <person name="Barsanti P."/>
            <person name="Batterham P."/>
            <person name="Batzoglou S."/>
            <person name="Begun D."/>
            <person name="Bhutkar A."/>
            <person name="Blanco E."/>
            <person name="Bosak S.A."/>
            <person name="Bradley R.K."/>
            <person name="Brand A.D."/>
            <person name="Brent M.R."/>
            <person name="Brooks A.N."/>
            <person name="Brown R.H."/>
            <person name="Butlin R.K."/>
            <person name="Caggese C."/>
            <person name="Calvi B.R."/>
            <person name="Bernardo de Carvalho A."/>
            <person name="Caspi A."/>
            <person name="Castrezana S."/>
            <person name="Celniker S.E."/>
            <person name="Chang J.L."/>
            <person name="Chapple C."/>
            <person name="Chatterji S."/>
            <person name="Chinwalla A."/>
            <person name="Civetta A."/>
            <person name="Clifton S.W."/>
            <person name="Comeron J.M."/>
            <person name="Costello J.C."/>
            <person name="Coyne J.A."/>
            <person name="Daub J."/>
            <person name="David R.G."/>
            <person name="Delcher A.L."/>
            <person name="Delehaunty K."/>
            <person name="Do C.B."/>
            <person name="Ebling H."/>
            <person name="Edwards K."/>
            <person name="Eickbush T."/>
            <person name="Evans J.D."/>
            <person name="Filipski A."/>
            <person name="Findeiss S."/>
            <person name="Freyhult E."/>
            <person name="Fulton L."/>
            <person name="Fulton R."/>
            <person name="Garcia A.C."/>
            <person name="Gardiner A."/>
            <person name="Garfield D.A."/>
            <person name="Garvin B.E."/>
            <person name="Gibson G."/>
            <person name="Gilbert D."/>
            <person name="Gnerre S."/>
            <person name="Godfrey J."/>
            <person name="Good R."/>
            <person name="Gotea V."/>
            <person name="Gravely B."/>
            <person name="Greenberg A.J."/>
            <person name="Griffiths-Jones S."/>
            <person name="Gross S."/>
            <person name="Guigo R."/>
            <person name="Gustafson E.A."/>
            <person name="Haerty W."/>
            <person name="Hahn M.W."/>
            <person name="Halligan D.L."/>
            <person name="Halpern A.L."/>
            <person name="Halter G.M."/>
            <person name="Han M.V."/>
            <person name="Heger A."/>
            <person name="Hillier L."/>
            <person name="Hinrichs A.S."/>
            <person name="Holmes I."/>
            <person name="Hoskins R.A."/>
            <person name="Hubisz M.J."/>
            <person name="Hultmark D."/>
            <person name="Huntley M.A."/>
            <person name="Jaffe D.B."/>
            <person name="Jagadeeshan S."/>
            <person name="Jeck W.R."/>
            <person name="Johnson J."/>
            <person name="Jones C.D."/>
            <person name="Jordan W.C."/>
            <person name="Karpen G.H."/>
            <person name="Kataoka E."/>
            <person name="Keightley P.D."/>
            <person name="Kheradpour P."/>
            <person name="Kirkness E.F."/>
            <person name="Koerich L.B."/>
            <person name="Kristiansen K."/>
            <person name="Kudrna D."/>
            <person name="Kulathinal R.J."/>
            <person name="Kumar S."/>
            <person name="Kwok R."/>
            <person name="Lander E."/>
            <person name="Langley C.H."/>
            <person name="Lapoint R."/>
            <person name="Lazzaro B.P."/>
            <person name="Lee S.J."/>
            <person name="Levesque L."/>
            <person name="Li R."/>
            <person name="Lin C.F."/>
            <person name="Lin M.F."/>
            <person name="Lindblad-Toh K."/>
            <person name="Llopart A."/>
            <person name="Long M."/>
            <person name="Low L."/>
            <person name="Lozovsky E."/>
            <person name="Lu J."/>
            <person name="Luo M."/>
            <person name="Machado C.A."/>
            <person name="Makalowski W."/>
            <person name="Marzo M."/>
            <person name="Matsuda M."/>
            <person name="Matzkin L."/>
            <person name="McAllister B."/>
            <person name="McBride C.S."/>
            <person name="McKernan B."/>
            <person name="McKernan K."/>
            <person name="Mendez-Lago M."/>
            <person name="Minx P."/>
            <person name="Mollenhauer M.U."/>
            <person name="Montooth K."/>
            <person name="Mount S.M."/>
            <person name="Mu X."/>
            <person name="Myers E."/>
            <person name="Negre B."/>
            <person name="Newfeld S."/>
            <person name="Nielsen R."/>
            <person name="Noor M.A."/>
            <person name="O'Grady P."/>
            <person name="Pachter L."/>
            <person name="Papaceit M."/>
            <person name="Parisi M.J."/>
            <person name="Parisi M."/>
            <person name="Parts L."/>
            <person name="Pedersen J.S."/>
            <person name="Pesole G."/>
            <person name="Phillippy A.M."/>
            <person name="Ponting C.P."/>
            <person name="Pop M."/>
            <person name="Porcelli D."/>
            <person name="Powell J.R."/>
            <person name="Prohaska S."/>
            <person name="Pruitt K."/>
            <person name="Puig M."/>
            <person name="Quesneville H."/>
            <person name="Ram K.R."/>
            <person name="Rand D."/>
            <person name="Rasmussen M.D."/>
            <person name="Reed L.K."/>
            <person name="Reenan R."/>
            <person name="Reily A."/>
            <person name="Remington K.A."/>
            <person name="Rieger T.T."/>
            <person name="Ritchie M.G."/>
            <person name="Robin C."/>
            <person name="Rogers Y.H."/>
            <person name="Rohde C."/>
            <person name="Rozas J."/>
            <person name="Rubenfield M.J."/>
            <person name="Ruiz A."/>
            <person name="Russo S."/>
            <person name="Salzberg S.L."/>
            <person name="Sanchez-Gracia A."/>
            <person name="Saranga D.J."/>
            <person name="Sato H."/>
            <person name="Schaeffer S.W."/>
            <person name="Schatz M.C."/>
            <person name="Schlenke T."/>
            <person name="Schwartz R."/>
            <person name="Segarra C."/>
            <person name="Singh R.S."/>
            <person name="Sirot L."/>
            <person name="Sirota M."/>
            <person name="Sisneros N.B."/>
            <person name="Smith C.D."/>
            <person name="Smith T.F."/>
            <person name="Spieth J."/>
            <person name="Stage D.E."/>
            <person name="Stark A."/>
            <person name="Stephan W."/>
            <person name="Strausberg R.L."/>
            <person name="Strempel S."/>
            <person name="Sturgill D."/>
            <person name="Sutton G."/>
            <person name="Sutton G.G."/>
            <person name="Tao W."/>
            <person name="Teichmann S."/>
            <person name="Tobari Y.N."/>
            <person name="Tomimura Y."/>
            <person name="Tsolas J.M."/>
            <person name="Valente V.L."/>
            <person name="Venter E."/>
            <person name="Venter J.C."/>
            <person name="Vicario S."/>
            <person name="Vieira F.G."/>
            <person name="Vilella A.J."/>
            <person name="Villasante A."/>
            <person name="Walenz B."/>
            <person name="Wang J."/>
            <person name="Wasserman M."/>
            <person name="Watts T."/>
            <person name="Wilson D."/>
            <person name="Wilson R.K."/>
            <person name="Wing R.A."/>
            <person name="Wolfner M.F."/>
            <person name="Wong A."/>
            <person name="Wong G.K."/>
            <person name="Wu C.I."/>
            <person name="Wu G."/>
            <person name="Yamamoto D."/>
            <person name="Yang H.P."/>
            <person name="Yang S.P."/>
            <person name="Yorke J.A."/>
            <person name="Yoshida K."/>
            <person name="Zdobnov E."/>
            <person name="Zhang P."/>
            <person name="Zhang Y."/>
            <person name="Zimin A.V."/>
            <person name="Baldwin J."/>
            <person name="Abdouelleil A."/>
            <person name="Abdulkadir J."/>
            <person name="Abebe A."/>
            <person name="Abera B."/>
            <person name="Abreu J."/>
            <person name="Acer S.C."/>
            <person name="Aftuck L."/>
            <person name="Alexander A."/>
            <person name="An P."/>
            <person name="Anderson E."/>
            <person name="Anderson S."/>
            <person name="Arachi H."/>
            <person name="Azer M."/>
            <person name="Bachantsang P."/>
            <person name="Barry A."/>
            <person name="Bayul T."/>
            <person name="Berlin A."/>
            <person name="Bessette D."/>
            <person name="Bloom T."/>
            <person name="Blye J."/>
            <person name="Boguslavskiy L."/>
            <person name="Bonnet C."/>
            <person name="Boukhgalter B."/>
            <person name="Bourzgui I."/>
            <person name="Brown A."/>
            <person name="Cahill P."/>
            <person name="Channer S."/>
            <person name="Cheshatsang Y."/>
            <person name="Chuda L."/>
            <person name="Citroen M."/>
            <person name="Collymore A."/>
            <person name="Cooke P."/>
            <person name="Costello M."/>
            <person name="D'Aco K."/>
            <person name="Daza R."/>
            <person name="De Haan G."/>
            <person name="DeGray S."/>
            <person name="DeMaso C."/>
            <person name="Dhargay N."/>
            <person name="Dooley K."/>
            <person name="Dooley E."/>
            <person name="Doricent M."/>
            <person name="Dorje P."/>
            <person name="Dorjee K."/>
            <person name="Dupes A."/>
            <person name="Elong R."/>
            <person name="Falk J."/>
            <person name="Farina A."/>
            <person name="Faro S."/>
            <person name="Ferguson D."/>
            <person name="Fisher S."/>
            <person name="Foley C.D."/>
            <person name="Franke A."/>
            <person name="Friedrich D."/>
            <person name="Gadbois L."/>
            <person name="Gearin G."/>
            <person name="Gearin C.R."/>
            <person name="Giannoukos G."/>
            <person name="Goode T."/>
            <person name="Graham J."/>
            <person name="Grandbois E."/>
            <person name="Grewal S."/>
            <person name="Gyaltsen K."/>
            <person name="Hafez N."/>
            <person name="Hagos B."/>
            <person name="Hall J."/>
            <person name="Henson C."/>
            <person name="Hollinger A."/>
            <person name="Honan T."/>
            <person name="Huard M.D."/>
            <person name="Hughes L."/>
            <person name="Hurhula B."/>
            <person name="Husby M.E."/>
            <person name="Kamat A."/>
            <person name="Kanga B."/>
            <person name="Kashin S."/>
            <person name="Khazanovich D."/>
            <person name="Kisner P."/>
            <person name="Lance K."/>
            <person name="Lara M."/>
            <person name="Lee W."/>
            <person name="Lennon N."/>
            <person name="Letendre F."/>
            <person name="LeVine R."/>
            <person name="Lipovsky A."/>
            <person name="Liu X."/>
            <person name="Liu J."/>
            <person name="Liu S."/>
            <person name="Lokyitsang T."/>
            <person name="Lokyitsang Y."/>
            <person name="Lubonja R."/>
            <person name="Lui A."/>
            <person name="MacDonald P."/>
            <person name="Magnisalis V."/>
            <person name="Maru K."/>
            <person name="Matthews C."/>
            <person name="McCusker W."/>
            <person name="McDonough S."/>
            <person name="Mehta T."/>
            <person name="Meldrim J."/>
            <person name="Meneus L."/>
            <person name="Mihai O."/>
            <person name="Mihalev A."/>
            <person name="Mihova T."/>
            <person name="Mittelman R."/>
            <person name="Mlenga V."/>
            <person name="Montmayeur A."/>
            <person name="Mulrain L."/>
            <person name="Navidi A."/>
            <person name="Naylor J."/>
            <person name="Negash T."/>
            <person name="Nguyen T."/>
            <person name="Nguyen N."/>
            <person name="Nicol R."/>
            <person name="Norbu C."/>
            <person name="Norbu N."/>
            <person name="Novod N."/>
            <person name="O'Neill B."/>
            <person name="Osman S."/>
            <person name="Markiewicz E."/>
            <person name="Oyono O.L."/>
            <person name="Patti C."/>
            <person name="Phunkhang P."/>
            <person name="Pierre F."/>
            <person name="Priest M."/>
            <person name="Raghuraman S."/>
            <person name="Rege F."/>
            <person name="Reyes R."/>
            <person name="Rise C."/>
            <person name="Rogov P."/>
            <person name="Ross K."/>
            <person name="Ryan E."/>
            <person name="Settipalli S."/>
            <person name="Shea T."/>
            <person name="Sherpa N."/>
            <person name="Shi L."/>
            <person name="Shih D."/>
            <person name="Sparrow T."/>
            <person name="Spaulding J."/>
            <person name="Stalker J."/>
            <person name="Stange-Thomann N."/>
            <person name="Stavropoulos S."/>
            <person name="Stone C."/>
            <person name="Strader C."/>
            <person name="Tesfaye S."/>
            <person name="Thomson T."/>
            <person name="Thoulutsang Y."/>
            <person name="Thoulutsang D."/>
            <person name="Topham K."/>
            <person name="Topping I."/>
            <person name="Tsamla T."/>
            <person name="Vassiliev H."/>
            <person name="Vo A."/>
            <person name="Wangchuk T."/>
            <person name="Wangdi T."/>
            <person name="Weiand M."/>
            <person name="Wilkinson J."/>
            <person name="Wilson A."/>
            <person name="Yadav S."/>
            <person name="Young G."/>
            <person name="Yu Q."/>
            <person name="Zembek L."/>
            <person name="Zhong D."/>
            <person name="Zimmer A."/>
            <person name="Zwirko Z."/>
            <person name="Jaffe D.B."/>
            <person name="Alvarez P."/>
            <person name="Brockman W."/>
            <person name="Butler J."/>
            <person name="Chin C."/>
            <person name="Gnerre S."/>
            <person name="Grabherr M."/>
            <person name="Kleber M."/>
            <person name="Mauceli E."/>
            <person name="MacCallum I."/>
        </authorList>
    </citation>
    <scope>NUCLEOTIDE SEQUENCE [LARGE SCALE GENOMIC DNA]</scope>
    <source>
        <strain evidence="4">MSH-3 / Tucson 14011-0111.49</strain>
    </source>
</reference>
<dbReference type="HOGENOM" id="CLU_085098_3_1_1"/>
<dbReference type="SMART" id="SM00192">
    <property type="entry name" value="LDLa"/>
    <property type="match status" value="2"/>
</dbReference>
<dbReference type="Proteomes" id="UP000008744">
    <property type="component" value="Unassembled WGS sequence"/>
</dbReference>
<dbReference type="PhylomeDB" id="B4H1D3"/>
<dbReference type="PANTHER" id="PTHR22722:SF15">
    <property type="entry name" value="LOW-DENSITY LIPOPROTEIN RECEPTOR-RELATED"/>
    <property type="match status" value="1"/>
</dbReference>
<dbReference type="InterPro" id="IPR051221">
    <property type="entry name" value="LDLR-related"/>
</dbReference>
<organism evidence="4">
    <name type="scientific">Drosophila persimilis</name>
    <name type="common">Fruit fly</name>
    <dbReference type="NCBI Taxonomy" id="7234"/>
    <lineage>
        <taxon>Eukaryota</taxon>
        <taxon>Metazoa</taxon>
        <taxon>Ecdysozoa</taxon>
        <taxon>Arthropoda</taxon>
        <taxon>Hexapoda</taxon>
        <taxon>Insecta</taxon>
        <taxon>Pterygota</taxon>
        <taxon>Neoptera</taxon>
        <taxon>Endopterygota</taxon>
        <taxon>Diptera</taxon>
        <taxon>Brachycera</taxon>
        <taxon>Muscomorpha</taxon>
        <taxon>Ephydroidea</taxon>
        <taxon>Drosophilidae</taxon>
        <taxon>Drosophila</taxon>
        <taxon>Sophophora</taxon>
    </lineage>
</organism>